<dbReference type="PANTHER" id="PTHR30231:SF41">
    <property type="entry name" value="DNA POLYMERASE III SUBUNIT EPSILON"/>
    <property type="match status" value="1"/>
</dbReference>
<dbReference type="GO" id="GO:0008408">
    <property type="term" value="F:3'-5' exonuclease activity"/>
    <property type="evidence" value="ECO:0007669"/>
    <property type="project" value="TreeGrafter"/>
</dbReference>
<feature type="domain" description="Exonuclease" evidence="1">
    <location>
        <begin position="2"/>
        <end position="184"/>
    </location>
</feature>
<dbReference type="PANTHER" id="PTHR30231">
    <property type="entry name" value="DNA POLYMERASE III SUBUNIT EPSILON"/>
    <property type="match status" value="1"/>
</dbReference>
<accession>A0A6C0BTL8</accession>
<dbReference type="SUPFAM" id="SSF53098">
    <property type="entry name" value="Ribonuclease H-like"/>
    <property type="match status" value="1"/>
</dbReference>
<dbReference type="GO" id="GO:0003676">
    <property type="term" value="F:nucleic acid binding"/>
    <property type="evidence" value="ECO:0007669"/>
    <property type="project" value="InterPro"/>
</dbReference>
<dbReference type="Pfam" id="PF00929">
    <property type="entry name" value="RNase_T"/>
    <property type="match status" value="1"/>
</dbReference>
<proteinExistence type="predicted"/>
<dbReference type="EMBL" id="MN739248">
    <property type="protein sequence ID" value="QHS95372.1"/>
    <property type="molecule type" value="Genomic_DNA"/>
</dbReference>
<evidence type="ECO:0000259" key="1">
    <source>
        <dbReference type="SMART" id="SM00479"/>
    </source>
</evidence>
<dbReference type="InterPro" id="IPR013520">
    <property type="entry name" value="Ribonucl_H"/>
</dbReference>
<dbReference type="SMART" id="SM00479">
    <property type="entry name" value="EXOIII"/>
    <property type="match status" value="1"/>
</dbReference>
<dbReference type="GO" id="GO:0045004">
    <property type="term" value="P:DNA replication proofreading"/>
    <property type="evidence" value="ECO:0007669"/>
    <property type="project" value="TreeGrafter"/>
</dbReference>
<dbReference type="Gene3D" id="3.30.420.10">
    <property type="entry name" value="Ribonuclease H-like superfamily/Ribonuclease H"/>
    <property type="match status" value="1"/>
</dbReference>
<reference evidence="2" key="1">
    <citation type="journal article" date="2020" name="Nature">
        <title>Giant virus diversity and host interactions through global metagenomics.</title>
        <authorList>
            <person name="Schulz F."/>
            <person name="Roux S."/>
            <person name="Paez-Espino D."/>
            <person name="Jungbluth S."/>
            <person name="Walsh D.A."/>
            <person name="Denef V.J."/>
            <person name="McMahon K.D."/>
            <person name="Konstantinidis K.T."/>
            <person name="Eloe-Fadrosh E.A."/>
            <person name="Kyrpides N.C."/>
            <person name="Woyke T."/>
        </authorList>
    </citation>
    <scope>NUCLEOTIDE SEQUENCE</scope>
    <source>
        <strain evidence="2">GVMAG-M-3300018428-35</strain>
    </source>
</reference>
<dbReference type="InterPro" id="IPR012337">
    <property type="entry name" value="RNaseH-like_sf"/>
</dbReference>
<name>A0A6C0BTL8_9ZZZZ</name>
<dbReference type="InterPro" id="IPR036397">
    <property type="entry name" value="RNaseH_sf"/>
</dbReference>
<sequence>MVVIVFDLETSGLNPYHDDIIEIGAKVLNEDNSFQKLVKPKSNRPVSKKITDITGITNQMLRKEGSEWLNAYSEFYNWFIESTKGNDNISIVSHNGDTFDFIFLKRMFKELKNEGTDTSMLNTDKIHFHDTLPLTKRLYPSRTYYNQPSLAKTFNILLIDAHRAMGDVLVLEQLYPKILSDLNKLENIDGFNNPNLIRDYIDLKI</sequence>
<dbReference type="AlphaFoldDB" id="A0A6C0BTL8"/>
<dbReference type="CDD" id="cd06127">
    <property type="entry name" value="DEDDh"/>
    <property type="match status" value="1"/>
</dbReference>
<dbReference type="GO" id="GO:0005829">
    <property type="term" value="C:cytosol"/>
    <property type="evidence" value="ECO:0007669"/>
    <property type="project" value="TreeGrafter"/>
</dbReference>
<organism evidence="2">
    <name type="scientific">viral metagenome</name>
    <dbReference type="NCBI Taxonomy" id="1070528"/>
    <lineage>
        <taxon>unclassified sequences</taxon>
        <taxon>metagenomes</taxon>
        <taxon>organismal metagenomes</taxon>
    </lineage>
</organism>
<evidence type="ECO:0000313" key="2">
    <source>
        <dbReference type="EMBL" id="QHS95372.1"/>
    </source>
</evidence>
<protein>
    <recommendedName>
        <fullName evidence="1">Exonuclease domain-containing protein</fullName>
    </recommendedName>
</protein>